<proteinExistence type="predicted"/>
<evidence type="ECO:0000313" key="2">
    <source>
        <dbReference type="EMBL" id="KAF7342288.1"/>
    </source>
</evidence>
<comment type="caution">
    <text evidence="2">The sequence shown here is derived from an EMBL/GenBank/DDBJ whole genome shotgun (WGS) entry which is preliminary data.</text>
</comment>
<keyword evidence="1" id="KW-1133">Transmembrane helix</keyword>
<feature type="transmembrane region" description="Helical" evidence="1">
    <location>
        <begin position="164"/>
        <end position="184"/>
    </location>
</feature>
<organism evidence="2 3">
    <name type="scientific">Mycena venus</name>
    <dbReference type="NCBI Taxonomy" id="2733690"/>
    <lineage>
        <taxon>Eukaryota</taxon>
        <taxon>Fungi</taxon>
        <taxon>Dikarya</taxon>
        <taxon>Basidiomycota</taxon>
        <taxon>Agaricomycotina</taxon>
        <taxon>Agaricomycetes</taxon>
        <taxon>Agaricomycetidae</taxon>
        <taxon>Agaricales</taxon>
        <taxon>Marasmiineae</taxon>
        <taxon>Mycenaceae</taxon>
        <taxon>Mycena</taxon>
    </lineage>
</organism>
<dbReference type="AlphaFoldDB" id="A0A8H6XIS4"/>
<reference evidence="2" key="1">
    <citation type="submission" date="2020-05" db="EMBL/GenBank/DDBJ databases">
        <title>Mycena genomes resolve the evolution of fungal bioluminescence.</title>
        <authorList>
            <person name="Tsai I.J."/>
        </authorList>
    </citation>
    <scope>NUCLEOTIDE SEQUENCE</scope>
    <source>
        <strain evidence="2">CCC161011</strain>
    </source>
</reference>
<accession>A0A8H6XIS4</accession>
<evidence type="ECO:0000256" key="1">
    <source>
        <dbReference type="SAM" id="Phobius"/>
    </source>
</evidence>
<evidence type="ECO:0000313" key="3">
    <source>
        <dbReference type="Proteomes" id="UP000620124"/>
    </source>
</evidence>
<protein>
    <submittedName>
        <fullName evidence="2">Uncharacterized protein</fullName>
    </submittedName>
</protein>
<keyword evidence="3" id="KW-1185">Reference proteome</keyword>
<dbReference type="EMBL" id="JACAZI010000017">
    <property type="protein sequence ID" value="KAF7342288.1"/>
    <property type="molecule type" value="Genomic_DNA"/>
</dbReference>
<keyword evidence="1" id="KW-0812">Transmembrane</keyword>
<keyword evidence="1" id="KW-0472">Membrane</keyword>
<dbReference type="Proteomes" id="UP000620124">
    <property type="component" value="Unassembled WGS sequence"/>
</dbReference>
<dbReference type="OrthoDB" id="3019750at2759"/>
<sequence>MEYNRQCMLDSTAFNVYWDDMVGGSTATGHYSYMARSFPLAHQNPDCSEGFYLNLSIVAIYTLVHRKKTAGKQILLAFTWAMTVLGTTQMVLQLTMAFLGRHLFLQNFQHGMGPDSPSAFQLSSSGSLNSLNLARNAIFVVNNLVTDSLFLYRCYMIWGSQWKVIVFPGFLIVSTFVVGCISVPSPTGQILQQAPYIMATITNLVLLFLAAGRIWWIRRDTRHVGTTALKGRYSQVIAMIVESGAIYCVFTILLIVTYPSGFPFAVLQAIAMHLVVSKAISSIQTCANVSYP</sequence>
<name>A0A8H6XIS4_9AGAR</name>
<feature type="transmembrane region" description="Helical" evidence="1">
    <location>
        <begin position="133"/>
        <end position="152"/>
    </location>
</feature>
<feature type="transmembrane region" description="Helical" evidence="1">
    <location>
        <begin position="74"/>
        <end position="99"/>
    </location>
</feature>
<gene>
    <name evidence="2" type="ORF">MVEN_01816900</name>
</gene>
<feature type="transmembrane region" description="Helical" evidence="1">
    <location>
        <begin position="236"/>
        <end position="256"/>
    </location>
</feature>
<feature type="transmembrane region" description="Helical" evidence="1">
    <location>
        <begin position="196"/>
        <end position="216"/>
    </location>
</feature>